<name>A0A6M3L6J1_9ZZZZ</name>
<dbReference type="EMBL" id="MT142283">
    <property type="protein sequence ID" value="QJA77449.1"/>
    <property type="molecule type" value="Genomic_DNA"/>
</dbReference>
<gene>
    <name evidence="2" type="ORF">MM415A01302_0024</name>
    <name evidence="3" type="ORF">MM415B02555_0019</name>
</gene>
<reference evidence="3" key="1">
    <citation type="submission" date="2020-03" db="EMBL/GenBank/DDBJ databases">
        <title>The deep terrestrial virosphere.</title>
        <authorList>
            <person name="Holmfeldt K."/>
            <person name="Nilsson E."/>
            <person name="Simone D."/>
            <person name="Lopez-Fernandez M."/>
            <person name="Wu X."/>
            <person name="de Brujin I."/>
            <person name="Lundin D."/>
            <person name="Andersson A."/>
            <person name="Bertilsson S."/>
            <person name="Dopson M."/>
        </authorList>
    </citation>
    <scope>NUCLEOTIDE SEQUENCE</scope>
    <source>
        <strain evidence="2">MM415A01302</strain>
        <strain evidence="3">MM415B02555</strain>
    </source>
</reference>
<feature type="region of interest" description="Disordered" evidence="1">
    <location>
        <begin position="102"/>
        <end position="141"/>
    </location>
</feature>
<evidence type="ECO:0000256" key="1">
    <source>
        <dbReference type="SAM" id="MobiDB-lite"/>
    </source>
</evidence>
<dbReference type="EMBL" id="MT142845">
    <property type="protein sequence ID" value="QJA89442.1"/>
    <property type="molecule type" value="Genomic_DNA"/>
</dbReference>
<feature type="compositionally biased region" description="Acidic residues" evidence="1">
    <location>
        <begin position="131"/>
        <end position="141"/>
    </location>
</feature>
<sequence length="141" mass="16322">MYAEYLDENGKKGLVIDEDQMHEVVYKMTRAFRLRHGFGPVGVQIRQIKQTYDIDKTSGELLQIEYVEPVISNNEYWYLNNITINNDDFKKFVKAIRAKYEPMPEEESNVPSRQVRTRKHNKTDAAVDSGDSLESESGGDE</sequence>
<protein>
    <submittedName>
        <fullName evidence="3">Uncharacterized protein</fullName>
    </submittedName>
</protein>
<evidence type="ECO:0000313" key="3">
    <source>
        <dbReference type="EMBL" id="QJA89442.1"/>
    </source>
</evidence>
<organism evidence="3">
    <name type="scientific">viral metagenome</name>
    <dbReference type="NCBI Taxonomy" id="1070528"/>
    <lineage>
        <taxon>unclassified sequences</taxon>
        <taxon>metagenomes</taxon>
        <taxon>organismal metagenomes</taxon>
    </lineage>
</organism>
<evidence type="ECO:0000313" key="2">
    <source>
        <dbReference type="EMBL" id="QJA77449.1"/>
    </source>
</evidence>
<accession>A0A6M3L6J1</accession>
<proteinExistence type="predicted"/>
<dbReference type="AlphaFoldDB" id="A0A6M3L6J1"/>